<name>A0A9X0ALB9_9HELO</name>
<proteinExistence type="predicted"/>
<dbReference type="SUPFAM" id="SSF51735">
    <property type="entry name" value="NAD(P)-binding Rossmann-fold domains"/>
    <property type="match status" value="1"/>
</dbReference>
<dbReference type="Proteomes" id="UP001152300">
    <property type="component" value="Unassembled WGS sequence"/>
</dbReference>
<dbReference type="OrthoDB" id="329835at2759"/>
<dbReference type="InterPro" id="IPR036291">
    <property type="entry name" value="NAD(P)-bd_dom_sf"/>
</dbReference>
<dbReference type="InterPro" id="IPR013120">
    <property type="entry name" value="FAR_NAD-bd"/>
</dbReference>
<evidence type="ECO:0000259" key="1">
    <source>
        <dbReference type="Pfam" id="PF07993"/>
    </source>
</evidence>
<reference evidence="2" key="1">
    <citation type="submission" date="2022-11" db="EMBL/GenBank/DDBJ databases">
        <title>Genome Resource of Sclerotinia nivalis Strain SnTB1, a Plant Pathogen Isolated from American Ginseng.</title>
        <authorList>
            <person name="Fan S."/>
        </authorList>
    </citation>
    <scope>NUCLEOTIDE SEQUENCE</scope>
    <source>
        <strain evidence="2">SnTB1</strain>
    </source>
</reference>
<keyword evidence="3" id="KW-1185">Reference proteome</keyword>
<accession>A0A9X0ALB9</accession>
<dbReference type="AlphaFoldDB" id="A0A9X0ALB9"/>
<dbReference type="Gene3D" id="3.40.50.720">
    <property type="entry name" value="NAD(P)-binding Rossmann-like Domain"/>
    <property type="match status" value="1"/>
</dbReference>
<evidence type="ECO:0000313" key="3">
    <source>
        <dbReference type="Proteomes" id="UP001152300"/>
    </source>
</evidence>
<comment type="caution">
    <text evidence="2">The sequence shown here is derived from an EMBL/GenBank/DDBJ whole genome shotgun (WGS) entry which is preliminary data.</text>
</comment>
<feature type="domain" description="Thioester reductase (TE)" evidence="1">
    <location>
        <begin position="4"/>
        <end position="83"/>
    </location>
</feature>
<gene>
    <name evidence="2" type="ORF">OCU04_007216</name>
</gene>
<protein>
    <recommendedName>
        <fullName evidence="1">Thioester reductase (TE) domain-containing protein</fullName>
    </recommendedName>
</protein>
<dbReference type="Pfam" id="PF07993">
    <property type="entry name" value="NAD_binding_4"/>
    <property type="match status" value="1"/>
</dbReference>
<organism evidence="2 3">
    <name type="scientific">Sclerotinia nivalis</name>
    <dbReference type="NCBI Taxonomy" id="352851"/>
    <lineage>
        <taxon>Eukaryota</taxon>
        <taxon>Fungi</taxon>
        <taxon>Dikarya</taxon>
        <taxon>Ascomycota</taxon>
        <taxon>Pezizomycotina</taxon>
        <taxon>Leotiomycetes</taxon>
        <taxon>Helotiales</taxon>
        <taxon>Sclerotiniaceae</taxon>
        <taxon>Sclerotinia</taxon>
    </lineage>
</organism>
<evidence type="ECO:0000313" key="2">
    <source>
        <dbReference type="EMBL" id="KAJ8064912.1"/>
    </source>
</evidence>
<dbReference type="EMBL" id="JAPEIS010000007">
    <property type="protein sequence ID" value="KAJ8064912.1"/>
    <property type="molecule type" value="Genomic_DNA"/>
</dbReference>
<sequence length="217" mass="23853">MRPVNVDAVKDLIRLCVTNTASIHVVTSGAIRIYDESMPPIDGSDGYVASKWAAERILQNAASSLGLEVHIHRPLPVPFEGGGRHPAWSDVVSAQIVIVKEELINIVRAMGKRPDFASFSGYIDVAPVIEVANSMVEYCIKQKACEVGADVTEYEGQIRLYVEDFASLIMGDEELRGLQSMNPLFWFAEAKKAGLGQLVMAQRLVMHVKGDEVVARR</sequence>